<keyword evidence="1" id="KW-0175">Coiled coil</keyword>
<feature type="compositionally biased region" description="Low complexity" evidence="2">
    <location>
        <begin position="402"/>
        <end position="438"/>
    </location>
</feature>
<dbReference type="EMBL" id="MU806021">
    <property type="protein sequence ID" value="KAJ3841964.1"/>
    <property type="molecule type" value="Genomic_DNA"/>
</dbReference>
<feature type="compositionally biased region" description="Low complexity" evidence="2">
    <location>
        <begin position="17"/>
        <end position="28"/>
    </location>
</feature>
<evidence type="ECO:0000256" key="1">
    <source>
        <dbReference type="SAM" id="Coils"/>
    </source>
</evidence>
<sequence length="632" mass="67055">MTTSGPRPLRLASSAESPTITSPTILTPRSAVLDNSKKKSSRRQSSISYIPPSRDNPLSPTLYSPKHATPILTPDSPGPSSRTSLSRSASVGSRAPRRSDSRGDRSAYNGANPSTPPSASWNKNRNSTGSLLAEEKERPPLTLVEKHADLLHFIAQKESKCLELRTQLSVHEAELLELKKKWERIVFRGFEKSQGKGELRMPTSSSPLSAPPVSHATHPPSASVYSAASLSYLDNLGSQSPGAGGVAMLEALGGMKGIRDSVQQGVGRFLGVVAGTNDTSHHTTSSNRRPLTHTPSLSSSSTSTYATSSTRFSQSSQSSFGASISEEDRESESNSGFDAMSLKKPRKSRPPHIGIVSDTGATPLVSPTRDFAFESPPQTATPLNNPNGIGGGNIRSRRKSRTVSTESQSETTEPSVSEEAVGYADSDTGTSESLSSSLVDWGMGLSSPSPVDSPTIGMGNSKRHLSKRMSLPARSGSGTDTWMGSMVGKRWEDTISKNQKRASVILSDVSQSIMQALVSPPLSASSELTIPGHSNEERGHLTRVPSASSSLIDEDIPPEASSGRLTPLLEPSPAPFPVLSPTKITPASVEPQAKSPVKKTNGLVGDDAAKKNKNGSSATSKIQEDDDDDWNW</sequence>
<feature type="region of interest" description="Disordered" evidence="2">
    <location>
        <begin position="527"/>
        <end position="632"/>
    </location>
</feature>
<gene>
    <name evidence="3" type="ORF">F5878DRAFT_430646</name>
</gene>
<feature type="region of interest" description="Disordered" evidence="2">
    <location>
        <begin position="194"/>
        <end position="221"/>
    </location>
</feature>
<dbReference type="Proteomes" id="UP001163846">
    <property type="component" value="Unassembled WGS sequence"/>
</dbReference>
<proteinExistence type="predicted"/>
<name>A0AA38UHV1_9AGAR</name>
<feature type="region of interest" description="Disordered" evidence="2">
    <location>
        <begin position="278"/>
        <end position="483"/>
    </location>
</feature>
<evidence type="ECO:0000256" key="2">
    <source>
        <dbReference type="SAM" id="MobiDB-lite"/>
    </source>
</evidence>
<dbReference type="AlphaFoldDB" id="A0AA38UHV1"/>
<comment type="caution">
    <text evidence="3">The sequence shown here is derived from an EMBL/GenBank/DDBJ whole genome shotgun (WGS) entry which is preliminary data.</text>
</comment>
<evidence type="ECO:0000313" key="3">
    <source>
        <dbReference type="EMBL" id="KAJ3841964.1"/>
    </source>
</evidence>
<feature type="compositionally biased region" description="Low complexity" evidence="2">
    <location>
        <begin position="78"/>
        <end position="94"/>
    </location>
</feature>
<protein>
    <recommendedName>
        <fullName evidence="5">DUF4048 domain-containing protein</fullName>
    </recommendedName>
</protein>
<evidence type="ECO:0000313" key="4">
    <source>
        <dbReference type="Proteomes" id="UP001163846"/>
    </source>
</evidence>
<keyword evidence="4" id="KW-1185">Reference proteome</keyword>
<evidence type="ECO:0008006" key="5">
    <source>
        <dbReference type="Google" id="ProtNLM"/>
    </source>
</evidence>
<feature type="compositionally biased region" description="Polar residues" evidence="2">
    <location>
        <begin position="109"/>
        <end position="126"/>
    </location>
</feature>
<feature type="compositionally biased region" description="Low complexity" evidence="2">
    <location>
        <begin position="43"/>
        <end position="53"/>
    </location>
</feature>
<feature type="coiled-coil region" evidence="1">
    <location>
        <begin position="154"/>
        <end position="181"/>
    </location>
</feature>
<feature type="region of interest" description="Disordered" evidence="2">
    <location>
        <begin position="1"/>
        <end position="126"/>
    </location>
</feature>
<accession>A0AA38UHV1</accession>
<organism evidence="3 4">
    <name type="scientific">Lentinula raphanica</name>
    <dbReference type="NCBI Taxonomy" id="153919"/>
    <lineage>
        <taxon>Eukaryota</taxon>
        <taxon>Fungi</taxon>
        <taxon>Dikarya</taxon>
        <taxon>Basidiomycota</taxon>
        <taxon>Agaricomycotina</taxon>
        <taxon>Agaricomycetes</taxon>
        <taxon>Agaricomycetidae</taxon>
        <taxon>Agaricales</taxon>
        <taxon>Marasmiineae</taxon>
        <taxon>Omphalotaceae</taxon>
        <taxon>Lentinula</taxon>
    </lineage>
</organism>
<feature type="compositionally biased region" description="Low complexity" evidence="2">
    <location>
        <begin position="282"/>
        <end position="324"/>
    </location>
</feature>
<reference evidence="3" key="1">
    <citation type="submission" date="2022-08" db="EMBL/GenBank/DDBJ databases">
        <authorList>
            <consortium name="DOE Joint Genome Institute"/>
            <person name="Min B."/>
            <person name="Riley R."/>
            <person name="Sierra-Patev S."/>
            <person name="Naranjo-Ortiz M."/>
            <person name="Looney B."/>
            <person name="Konkel Z."/>
            <person name="Slot J.C."/>
            <person name="Sakamoto Y."/>
            <person name="Steenwyk J.L."/>
            <person name="Rokas A."/>
            <person name="Carro J."/>
            <person name="Camarero S."/>
            <person name="Ferreira P."/>
            <person name="Molpeceres G."/>
            <person name="Ruiz-Duenas F.J."/>
            <person name="Serrano A."/>
            <person name="Henrissat B."/>
            <person name="Drula E."/>
            <person name="Hughes K.W."/>
            <person name="Mata J.L."/>
            <person name="Ishikawa N.K."/>
            <person name="Vargas-Isla R."/>
            <person name="Ushijima S."/>
            <person name="Smith C.A."/>
            <person name="Ahrendt S."/>
            <person name="Andreopoulos W."/>
            <person name="He G."/>
            <person name="Labutti K."/>
            <person name="Lipzen A."/>
            <person name="Ng V."/>
            <person name="Sandor L."/>
            <person name="Barry K."/>
            <person name="Martinez A.T."/>
            <person name="Xiao Y."/>
            <person name="Gibbons J.G."/>
            <person name="Terashima K."/>
            <person name="Hibbett D.S."/>
            <person name="Grigoriev I.V."/>
        </authorList>
    </citation>
    <scope>NUCLEOTIDE SEQUENCE</scope>
    <source>
        <strain evidence="3">TFB9207</strain>
    </source>
</reference>